<dbReference type="InterPro" id="IPR050109">
    <property type="entry name" value="HTH-type_TetR-like_transc_reg"/>
</dbReference>
<proteinExistence type="predicted"/>
<dbReference type="PRINTS" id="PR00455">
    <property type="entry name" value="HTHTETR"/>
</dbReference>
<dbReference type="InterPro" id="IPR009057">
    <property type="entry name" value="Homeodomain-like_sf"/>
</dbReference>
<dbReference type="GO" id="GO:0003700">
    <property type="term" value="F:DNA-binding transcription factor activity"/>
    <property type="evidence" value="ECO:0007669"/>
    <property type="project" value="TreeGrafter"/>
</dbReference>
<evidence type="ECO:0000313" key="5">
    <source>
        <dbReference type="Proteomes" id="UP000649179"/>
    </source>
</evidence>
<accession>A0A917F6J3</accession>
<dbReference type="Gene3D" id="1.10.10.60">
    <property type="entry name" value="Homeodomain-like"/>
    <property type="match status" value="1"/>
</dbReference>
<dbReference type="RefSeq" id="WP_229660855.1">
    <property type="nucleotide sequence ID" value="NZ_BMKQ01000001.1"/>
</dbReference>
<dbReference type="Proteomes" id="UP000649179">
    <property type="component" value="Unassembled WGS sequence"/>
</dbReference>
<dbReference type="Gene3D" id="1.10.357.10">
    <property type="entry name" value="Tetracycline Repressor, domain 2"/>
    <property type="match status" value="1"/>
</dbReference>
<keyword evidence="1 2" id="KW-0238">DNA-binding</keyword>
<comment type="caution">
    <text evidence="4">The sequence shown here is derived from an EMBL/GenBank/DDBJ whole genome shotgun (WGS) entry which is preliminary data.</text>
</comment>
<reference evidence="4" key="1">
    <citation type="journal article" date="2014" name="Int. J. Syst. Evol. Microbiol.">
        <title>Complete genome sequence of Corynebacterium casei LMG S-19264T (=DSM 44701T), isolated from a smear-ripened cheese.</title>
        <authorList>
            <consortium name="US DOE Joint Genome Institute (JGI-PGF)"/>
            <person name="Walter F."/>
            <person name="Albersmeier A."/>
            <person name="Kalinowski J."/>
            <person name="Ruckert C."/>
        </authorList>
    </citation>
    <scope>NUCLEOTIDE SEQUENCE</scope>
    <source>
        <strain evidence="4">CGMCC 1.16067</strain>
    </source>
</reference>
<dbReference type="PROSITE" id="PS50977">
    <property type="entry name" value="HTH_TETR_2"/>
    <property type="match status" value="1"/>
</dbReference>
<dbReference type="PANTHER" id="PTHR30055:SF148">
    <property type="entry name" value="TETR-FAMILY TRANSCRIPTIONAL REGULATOR"/>
    <property type="match status" value="1"/>
</dbReference>
<reference evidence="4" key="2">
    <citation type="submission" date="2020-09" db="EMBL/GenBank/DDBJ databases">
        <authorList>
            <person name="Sun Q."/>
            <person name="Zhou Y."/>
        </authorList>
    </citation>
    <scope>NUCLEOTIDE SEQUENCE</scope>
    <source>
        <strain evidence="4">CGMCC 1.16067</strain>
    </source>
</reference>
<keyword evidence="5" id="KW-1185">Reference proteome</keyword>
<dbReference type="InterPro" id="IPR001647">
    <property type="entry name" value="HTH_TetR"/>
</dbReference>
<sequence length="206" mass="21866">MPERTTTTKAGRPRSERARSAVLHAADDLLVEIGYADLTMKAIAERAGVGRQTVYRWWATKAEVLFEATTYDAAKELASEPSGDARADVVAYLERVEVFLACSDAGAAYKALVAAAQQDAAVADLMRASDPLIDSAHAIVDALGQDTVQVPARQAVSLLVGPEVLDAFTDVGERAGAGERADAFLRAVRSPAQDPTETLRSGEQPP</sequence>
<feature type="domain" description="HTH tetR-type" evidence="3">
    <location>
        <begin position="16"/>
        <end position="76"/>
    </location>
</feature>
<evidence type="ECO:0000259" key="3">
    <source>
        <dbReference type="PROSITE" id="PS50977"/>
    </source>
</evidence>
<dbReference type="GO" id="GO:0000976">
    <property type="term" value="F:transcription cis-regulatory region binding"/>
    <property type="evidence" value="ECO:0007669"/>
    <property type="project" value="TreeGrafter"/>
</dbReference>
<feature type="DNA-binding region" description="H-T-H motif" evidence="2">
    <location>
        <begin position="39"/>
        <end position="58"/>
    </location>
</feature>
<protein>
    <recommendedName>
        <fullName evidence="3">HTH tetR-type domain-containing protein</fullName>
    </recommendedName>
</protein>
<dbReference type="SUPFAM" id="SSF46689">
    <property type="entry name" value="Homeodomain-like"/>
    <property type="match status" value="1"/>
</dbReference>
<evidence type="ECO:0000256" key="1">
    <source>
        <dbReference type="ARBA" id="ARBA00023125"/>
    </source>
</evidence>
<name>A0A917F6J3_9ACTN</name>
<gene>
    <name evidence="4" type="ORF">GCM10011519_26660</name>
</gene>
<dbReference type="PANTHER" id="PTHR30055">
    <property type="entry name" value="HTH-TYPE TRANSCRIPTIONAL REGULATOR RUTR"/>
    <property type="match status" value="1"/>
</dbReference>
<dbReference type="EMBL" id="BMKQ01000001">
    <property type="protein sequence ID" value="GGF51317.1"/>
    <property type="molecule type" value="Genomic_DNA"/>
</dbReference>
<organism evidence="4 5">
    <name type="scientific">Marmoricola endophyticus</name>
    <dbReference type="NCBI Taxonomy" id="2040280"/>
    <lineage>
        <taxon>Bacteria</taxon>
        <taxon>Bacillati</taxon>
        <taxon>Actinomycetota</taxon>
        <taxon>Actinomycetes</taxon>
        <taxon>Propionibacteriales</taxon>
        <taxon>Nocardioidaceae</taxon>
        <taxon>Marmoricola</taxon>
    </lineage>
</organism>
<dbReference type="AlphaFoldDB" id="A0A917F6J3"/>
<evidence type="ECO:0000256" key="2">
    <source>
        <dbReference type="PROSITE-ProRule" id="PRU00335"/>
    </source>
</evidence>
<evidence type="ECO:0000313" key="4">
    <source>
        <dbReference type="EMBL" id="GGF51317.1"/>
    </source>
</evidence>
<dbReference type="Pfam" id="PF00440">
    <property type="entry name" value="TetR_N"/>
    <property type="match status" value="1"/>
</dbReference>